<organism evidence="1">
    <name type="scientific">Myoviridae sp. ctq8k5</name>
    <dbReference type="NCBI Taxonomy" id="2826701"/>
    <lineage>
        <taxon>Viruses</taxon>
        <taxon>Duplodnaviria</taxon>
        <taxon>Heunggongvirae</taxon>
        <taxon>Uroviricota</taxon>
        <taxon>Caudoviricetes</taxon>
    </lineage>
</organism>
<evidence type="ECO:0000313" key="1">
    <source>
        <dbReference type="EMBL" id="DAE23775.1"/>
    </source>
</evidence>
<sequence>MYTLIRERVASMYELTYVYNLDEMLKLYDLIMMQRDIEYSRSQKERGGDS</sequence>
<reference evidence="1" key="1">
    <citation type="journal article" date="2021" name="Proc. Natl. Acad. Sci. U.S.A.">
        <title>A Catalog of Tens of Thousands of Viruses from Human Metagenomes Reveals Hidden Associations with Chronic Diseases.</title>
        <authorList>
            <person name="Tisza M.J."/>
            <person name="Buck C.B."/>
        </authorList>
    </citation>
    <scope>NUCLEOTIDE SEQUENCE</scope>
    <source>
        <strain evidence="1">Ctq8k5</strain>
    </source>
</reference>
<accession>A0A8S5QWV4</accession>
<protein>
    <submittedName>
        <fullName evidence="1">Uncharacterized protein</fullName>
    </submittedName>
</protein>
<proteinExistence type="predicted"/>
<name>A0A8S5QWV4_9CAUD</name>
<dbReference type="EMBL" id="BK015759">
    <property type="protein sequence ID" value="DAE23775.1"/>
    <property type="molecule type" value="Genomic_DNA"/>
</dbReference>